<dbReference type="InterPro" id="IPR007842">
    <property type="entry name" value="HEPN_dom"/>
</dbReference>
<organism evidence="2 3">
    <name type="scientific">Calidithermus roseus</name>
    <dbReference type="NCBI Taxonomy" id="1644118"/>
    <lineage>
        <taxon>Bacteria</taxon>
        <taxon>Thermotogati</taxon>
        <taxon>Deinococcota</taxon>
        <taxon>Deinococci</taxon>
        <taxon>Thermales</taxon>
        <taxon>Thermaceae</taxon>
        <taxon>Calidithermus</taxon>
    </lineage>
</organism>
<feature type="domain" description="HEPN" evidence="1">
    <location>
        <begin position="14"/>
        <end position="120"/>
    </location>
</feature>
<name>A0A399EH97_9DEIN</name>
<proteinExistence type="predicted"/>
<dbReference type="SMART" id="SM00748">
    <property type="entry name" value="HEPN"/>
    <property type="match status" value="1"/>
</dbReference>
<gene>
    <name evidence="2" type="ORF">Mrose_03009</name>
</gene>
<evidence type="ECO:0000259" key="1">
    <source>
        <dbReference type="PROSITE" id="PS50910"/>
    </source>
</evidence>
<dbReference type="PROSITE" id="PS50910">
    <property type="entry name" value="HEPN"/>
    <property type="match status" value="1"/>
</dbReference>
<comment type="caution">
    <text evidence="2">The sequence shown here is derived from an EMBL/GenBank/DDBJ whole genome shotgun (WGS) entry which is preliminary data.</text>
</comment>
<evidence type="ECO:0000313" key="2">
    <source>
        <dbReference type="EMBL" id="RIH83525.1"/>
    </source>
</evidence>
<accession>A0A399EH97</accession>
<protein>
    <submittedName>
        <fullName evidence="2">HEPN domain protein</fullName>
    </submittedName>
</protein>
<dbReference type="Proteomes" id="UP000265341">
    <property type="component" value="Unassembled WGS sequence"/>
</dbReference>
<reference evidence="2 3" key="1">
    <citation type="submission" date="2018-08" db="EMBL/GenBank/DDBJ databases">
        <title>Meiothermus roseus NBRC 110900 genome sequencing project.</title>
        <authorList>
            <person name="Da Costa M.S."/>
            <person name="Albuquerque L."/>
            <person name="Raposo P."/>
            <person name="Froufe H.J.C."/>
            <person name="Barroso C.S."/>
            <person name="Egas C."/>
        </authorList>
    </citation>
    <scope>NUCLEOTIDE SEQUENCE [LARGE SCALE GENOMIC DNA]</scope>
    <source>
        <strain evidence="2 3">NBRC 110900</strain>
    </source>
</reference>
<dbReference type="Gene3D" id="1.20.120.330">
    <property type="entry name" value="Nucleotidyltransferases domain 2"/>
    <property type="match status" value="1"/>
</dbReference>
<keyword evidence="3" id="KW-1185">Reference proteome</keyword>
<dbReference type="AlphaFoldDB" id="A0A399EH97"/>
<dbReference type="OrthoDB" id="9808176at2"/>
<dbReference type="SUPFAM" id="SSF81593">
    <property type="entry name" value="Nucleotidyltransferase substrate binding subunit/domain"/>
    <property type="match status" value="1"/>
</dbReference>
<dbReference type="EMBL" id="QWLA01000075">
    <property type="protein sequence ID" value="RIH83525.1"/>
    <property type="molecule type" value="Genomic_DNA"/>
</dbReference>
<evidence type="ECO:0000313" key="3">
    <source>
        <dbReference type="Proteomes" id="UP000265341"/>
    </source>
</evidence>
<sequence length="128" mass="14194">MPRDSRDPLAWLVRAKGNLVRAEAGRFSPEVLYEDLCFDAQQAVEKALKALLVARKQPFPKTHDISLLLQLLAISGLAIPSFIQAADTLTLYAVATRYPGDYPEVAEADYLEALQLAQRVVAWVEAQL</sequence>
<dbReference type="Pfam" id="PF05168">
    <property type="entry name" value="HEPN"/>
    <property type="match status" value="1"/>
</dbReference>